<dbReference type="EMBL" id="CAXAMN010028198">
    <property type="protein sequence ID" value="CAK9115683.1"/>
    <property type="molecule type" value="Genomic_DNA"/>
</dbReference>
<evidence type="ECO:0000313" key="2">
    <source>
        <dbReference type="EMBL" id="CAK9115683.1"/>
    </source>
</evidence>
<sequence>MSALDSAALFADRAKAFGLSESVLEKLKDANLNTFGTLAFASPYQPGQADETPLLRAFEAALGRSPTTQETPPLRRLFFEAHTMVLSDLRTRVERTEGAPARKLPMAERSERLELQKQRLPGVVVTMDLEPSHHLVDKVFQQLEDGCVSWLPWNTLSSRAHESASVKQAYQLTFDASGNVKASKKEDDAVISLTGDIRVRQALTRRALAYDLAHLVDFTDLESWSEHLFACMLRTPPPGFQHTSMSQVQEADKKLWQLVSERTRGAVAQRADGTKPVGQAIKALLDSVEVRYLLQPLPKQPVQSVRDPPKVLKDKLKDRNKDKDLKQKGSAILSSTASLHGFDVLAVDHDRNEHTPKYPLLFLDLTDRSGQAALTHLLQDPTFVFEHLGPPCSTGSRAREKPVNRGLRKRGAPEPPVLRDADHLLGRPNLSATNQLKVEKANALYEFVEQRMHFCYRTGRYFVIENPTRAWLWSILALLVSRRSDSQYSAWFNALLDVDFHNCEYGGGTRPKSTRFKTNCVRLQPLARECTRSHTHAPFAARLGTSGWVFDTSLEAEYPLDLCTAYCRILCQQFKLSLPPPSSVRAAALALRGKQAPRFQSLIPEFHRIRDVTSLDHLGPHKVLDTFNFTGAECGNVKYKVGFYHTMNQFVRLAKMIKHPTASQRPLGDDLVSLLFRNLKDGPAVVALHRAKFLAKVAQMKSELKFEEARFHASLPPHAREVLKGKSLLVWQRLLKDLDFEDRGVFELMLGTSLVGTPSKSPLYADKSVPAQTTRDLLIKSAAWRNQSLIGKVPHQDEPHLRQTLWDETMKEKEKGFVKGPFESLDEVRASLGIDHDVVVTRRFVLLQGSGPTPKPRVIDDAKESMINSAYSVLEMLSLHDLDFNAALALTLGGLLYPKGPMTVELQNGQVLEGMIHPSLVGDLSVWGRCLDLSKAYKQVPIASDSLGLAVPGDFKASFLHYPEHAIWVHCISIFI</sequence>
<feature type="compositionally biased region" description="Basic and acidic residues" evidence="1">
    <location>
        <begin position="307"/>
        <end position="327"/>
    </location>
</feature>
<name>A0ABP0STK8_9DINO</name>
<accession>A0ABP0STK8</accession>
<dbReference type="Proteomes" id="UP001642484">
    <property type="component" value="Unassembled WGS sequence"/>
</dbReference>
<feature type="region of interest" description="Disordered" evidence="1">
    <location>
        <begin position="394"/>
        <end position="422"/>
    </location>
</feature>
<evidence type="ECO:0000256" key="1">
    <source>
        <dbReference type="SAM" id="MobiDB-lite"/>
    </source>
</evidence>
<protein>
    <submittedName>
        <fullName evidence="2">Uncharacterized protein</fullName>
    </submittedName>
</protein>
<organism evidence="2 3">
    <name type="scientific">Durusdinium trenchii</name>
    <dbReference type="NCBI Taxonomy" id="1381693"/>
    <lineage>
        <taxon>Eukaryota</taxon>
        <taxon>Sar</taxon>
        <taxon>Alveolata</taxon>
        <taxon>Dinophyceae</taxon>
        <taxon>Suessiales</taxon>
        <taxon>Symbiodiniaceae</taxon>
        <taxon>Durusdinium</taxon>
    </lineage>
</organism>
<proteinExistence type="predicted"/>
<comment type="caution">
    <text evidence="2">The sequence shown here is derived from an EMBL/GenBank/DDBJ whole genome shotgun (WGS) entry which is preliminary data.</text>
</comment>
<gene>
    <name evidence="2" type="ORF">CCMP2556_LOCUS53449</name>
</gene>
<feature type="region of interest" description="Disordered" evidence="1">
    <location>
        <begin position="300"/>
        <end position="329"/>
    </location>
</feature>
<evidence type="ECO:0000313" key="3">
    <source>
        <dbReference type="Proteomes" id="UP001642484"/>
    </source>
</evidence>
<keyword evidence="3" id="KW-1185">Reference proteome</keyword>
<reference evidence="2 3" key="1">
    <citation type="submission" date="2024-02" db="EMBL/GenBank/DDBJ databases">
        <authorList>
            <person name="Chen Y."/>
            <person name="Shah S."/>
            <person name="Dougan E. K."/>
            <person name="Thang M."/>
            <person name="Chan C."/>
        </authorList>
    </citation>
    <scope>NUCLEOTIDE SEQUENCE [LARGE SCALE GENOMIC DNA]</scope>
</reference>